<evidence type="ECO:0000259" key="5">
    <source>
        <dbReference type="PROSITE" id="PS51387"/>
    </source>
</evidence>
<dbReference type="STRING" id="1798471.A3A21_01315"/>
<dbReference type="PANTHER" id="PTHR11748:SF119">
    <property type="entry name" value="D-2-HYDROXYGLUTARATE DEHYDROGENASE"/>
    <property type="match status" value="1"/>
</dbReference>
<gene>
    <name evidence="6" type="ORF">A3A21_01315</name>
</gene>
<evidence type="ECO:0000313" key="7">
    <source>
        <dbReference type="Proteomes" id="UP000176996"/>
    </source>
</evidence>
<dbReference type="Gene3D" id="1.10.45.10">
    <property type="entry name" value="Vanillyl-alcohol Oxidase, Chain A, domain 4"/>
    <property type="match status" value="1"/>
</dbReference>
<comment type="cofactor">
    <cofactor evidence="1">
        <name>FAD</name>
        <dbReference type="ChEBI" id="CHEBI:57692"/>
    </cofactor>
</comment>
<dbReference type="InterPro" id="IPR006094">
    <property type="entry name" value="Oxid_FAD_bind_N"/>
</dbReference>
<dbReference type="PROSITE" id="PS51387">
    <property type="entry name" value="FAD_PCMH"/>
    <property type="match status" value="1"/>
</dbReference>
<dbReference type="InterPro" id="IPR016171">
    <property type="entry name" value="Vanillyl_alc_oxidase_C-sub2"/>
</dbReference>
<dbReference type="GO" id="GO:0008720">
    <property type="term" value="F:D-lactate dehydrogenase (NAD+) activity"/>
    <property type="evidence" value="ECO:0007669"/>
    <property type="project" value="TreeGrafter"/>
</dbReference>
<dbReference type="EMBL" id="MFKK01000015">
    <property type="protein sequence ID" value="OGG40988.1"/>
    <property type="molecule type" value="Genomic_DNA"/>
</dbReference>
<evidence type="ECO:0000256" key="2">
    <source>
        <dbReference type="ARBA" id="ARBA00022630"/>
    </source>
</evidence>
<evidence type="ECO:0000256" key="1">
    <source>
        <dbReference type="ARBA" id="ARBA00001974"/>
    </source>
</evidence>
<dbReference type="GO" id="GO:0004458">
    <property type="term" value="F:D-lactate dehydrogenase (cytochrome) activity"/>
    <property type="evidence" value="ECO:0007669"/>
    <property type="project" value="TreeGrafter"/>
</dbReference>
<dbReference type="InterPro" id="IPR004113">
    <property type="entry name" value="FAD-bd_oxidored_4_C"/>
</dbReference>
<feature type="domain" description="FAD-binding PCMH-type" evidence="5">
    <location>
        <begin position="32"/>
        <end position="264"/>
    </location>
</feature>
<comment type="caution">
    <text evidence="6">The sequence shown here is derived from an EMBL/GenBank/DDBJ whole genome shotgun (WGS) entry which is preliminary data.</text>
</comment>
<dbReference type="SUPFAM" id="SSF55103">
    <property type="entry name" value="FAD-linked oxidases, C-terminal domain"/>
    <property type="match status" value="1"/>
</dbReference>
<dbReference type="InterPro" id="IPR016164">
    <property type="entry name" value="FAD-linked_Oxase-like_C"/>
</dbReference>
<dbReference type="SUPFAM" id="SSF56176">
    <property type="entry name" value="FAD-binding/transporter-associated domain-like"/>
    <property type="match status" value="1"/>
</dbReference>
<dbReference type="Pfam" id="PF01565">
    <property type="entry name" value="FAD_binding_4"/>
    <property type="match status" value="1"/>
</dbReference>
<dbReference type="InterPro" id="IPR016166">
    <property type="entry name" value="FAD-bd_PCMH"/>
</dbReference>
<sequence>MMLRDELKTILQGEVLTDEETLQTFSHDTSLFEARPEVVVAPKDREDIKALVRYVSEHKKESPKLSLTARSGGSDMSGGPLSESIVVDCASHLNHFSVDAVGISVTTEPGVFFRDFEKETRDSDMLFTPYPASKDLAAFGGMVMNNCAGEKTLRYGQMRKFVEELKMILADGEEYSFRALSPQELEEKRKLQTFEGEVYRKTHELLESHFDEIQAARPKVSKNASGYALWDVWDRKRFDFGQLFTGSQGTLGILTEAKLRLQKEKSHEALISVFFRSWDALPEVVNALLPFDPESLEVFDSETLKLGIRFMPEIAKKAGSSFIPFALRFLPEVVMGAKLFGMPKLILLYQIAEDSEEEVSRKVEVARKALSPFPVLFRVMHEKREMDKYWVMRRESFNLLRQHVRGKRTIPFIDDFCILPKDTPRFLPELLKILKEYQIKVNIAGHAGNGNFHIVPLMDMKKESERAKIQPVAEKVFRLVVQYGGSITAEHNDGLIRSPYLKMMYGEKIYGLFEEVKRIFDPLGIFNPGKKTGASVEYAMEHLRKG</sequence>
<accession>A0A1F6BVY8</accession>
<dbReference type="AlphaFoldDB" id="A0A1F6BVY8"/>
<evidence type="ECO:0000313" key="6">
    <source>
        <dbReference type="EMBL" id="OGG40988.1"/>
    </source>
</evidence>
<dbReference type="InterPro" id="IPR036318">
    <property type="entry name" value="FAD-bd_PCMH-like_sf"/>
</dbReference>
<evidence type="ECO:0000256" key="4">
    <source>
        <dbReference type="ARBA" id="ARBA00023002"/>
    </source>
</evidence>
<name>A0A1F6BVY8_9BACT</name>
<protein>
    <recommendedName>
        <fullName evidence="5">FAD-binding PCMH-type domain-containing protein</fullName>
    </recommendedName>
</protein>
<dbReference type="Pfam" id="PF02913">
    <property type="entry name" value="FAD-oxidase_C"/>
    <property type="match status" value="1"/>
</dbReference>
<keyword evidence="2" id="KW-0285">Flavoprotein</keyword>
<keyword evidence="3" id="KW-0274">FAD</keyword>
<organism evidence="6 7">
    <name type="scientific">Candidatus Jorgensenbacteria bacterium RIFCSPLOWO2_01_FULL_45_25b</name>
    <dbReference type="NCBI Taxonomy" id="1798471"/>
    <lineage>
        <taxon>Bacteria</taxon>
        <taxon>Candidatus Joergenseniibacteriota</taxon>
    </lineage>
</organism>
<dbReference type="InterPro" id="IPR016169">
    <property type="entry name" value="FAD-bd_PCMH_sub2"/>
</dbReference>
<dbReference type="GO" id="GO:1903457">
    <property type="term" value="P:lactate catabolic process"/>
    <property type="evidence" value="ECO:0007669"/>
    <property type="project" value="TreeGrafter"/>
</dbReference>
<dbReference type="PANTHER" id="PTHR11748">
    <property type="entry name" value="D-LACTATE DEHYDROGENASE"/>
    <property type="match status" value="1"/>
</dbReference>
<dbReference type="Gene3D" id="3.30.70.2740">
    <property type="match status" value="1"/>
</dbReference>
<reference evidence="6 7" key="1">
    <citation type="journal article" date="2016" name="Nat. Commun.">
        <title>Thousands of microbial genomes shed light on interconnected biogeochemical processes in an aquifer system.</title>
        <authorList>
            <person name="Anantharaman K."/>
            <person name="Brown C.T."/>
            <person name="Hug L.A."/>
            <person name="Sharon I."/>
            <person name="Castelle C.J."/>
            <person name="Probst A.J."/>
            <person name="Thomas B.C."/>
            <person name="Singh A."/>
            <person name="Wilkins M.J."/>
            <person name="Karaoz U."/>
            <person name="Brodie E.L."/>
            <person name="Williams K.H."/>
            <person name="Hubbard S.S."/>
            <person name="Banfield J.F."/>
        </authorList>
    </citation>
    <scope>NUCLEOTIDE SEQUENCE [LARGE SCALE GENOMIC DNA]</scope>
</reference>
<evidence type="ECO:0000256" key="3">
    <source>
        <dbReference type="ARBA" id="ARBA00022827"/>
    </source>
</evidence>
<dbReference type="GO" id="GO:0071949">
    <property type="term" value="F:FAD binding"/>
    <property type="evidence" value="ECO:0007669"/>
    <property type="project" value="InterPro"/>
</dbReference>
<dbReference type="Proteomes" id="UP000176996">
    <property type="component" value="Unassembled WGS sequence"/>
</dbReference>
<proteinExistence type="predicted"/>
<keyword evidence="4" id="KW-0560">Oxidoreductase</keyword>
<dbReference type="Gene3D" id="3.30.465.10">
    <property type="match status" value="2"/>
</dbReference>